<dbReference type="STRING" id="1188229.GlitD10_1775"/>
<comment type="similarity">
    <text evidence="1">Belongs to the 2Fe2S plant-type ferredoxin family.</text>
</comment>
<reference evidence="10" key="1">
    <citation type="submission" date="2016-10" db="EMBL/GenBank/DDBJ databases">
        <title>Description of Gloeomargarita lithophora gen. nov., sp. nov., a thylakoid-bearing basal-branching cyanobacterium with intracellular carbonates, and proposal for Gloeomargaritales ord. nov.</title>
        <authorList>
            <person name="Moreira D."/>
            <person name="Tavera R."/>
            <person name="Benzerara K."/>
            <person name="Skouri-Panet F."/>
            <person name="Couradeau E."/>
            <person name="Gerard E."/>
            <person name="Loussert C."/>
            <person name="Novelo E."/>
            <person name="Zivanovic Y."/>
            <person name="Lopez-Garcia P."/>
        </authorList>
    </citation>
    <scope>NUCLEOTIDE SEQUENCE [LARGE SCALE GENOMIC DNA]</scope>
    <source>
        <strain evidence="10">D10</strain>
    </source>
</reference>
<evidence type="ECO:0000256" key="3">
    <source>
        <dbReference type="ARBA" id="ARBA00022714"/>
    </source>
</evidence>
<organism evidence="10 11">
    <name type="scientific">Gloeomargarita lithophora Alchichica-D10</name>
    <dbReference type="NCBI Taxonomy" id="1188229"/>
    <lineage>
        <taxon>Bacteria</taxon>
        <taxon>Bacillati</taxon>
        <taxon>Cyanobacteriota</taxon>
        <taxon>Cyanophyceae</taxon>
        <taxon>Gloeomargaritales</taxon>
        <taxon>Gloeomargaritaceae</taxon>
        <taxon>Gloeomargarita</taxon>
    </lineage>
</organism>
<evidence type="ECO:0000256" key="7">
    <source>
        <dbReference type="ARBA" id="ARBA00023014"/>
    </source>
</evidence>
<evidence type="ECO:0000313" key="10">
    <source>
        <dbReference type="EMBL" id="APB34101.1"/>
    </source>
</evidence>
<evidence type="ECO:0000313" key="11">
    <source>
        <dbReference type="Proteomes" id="UP000180235"/>
    </source>
</evidence>
<dbReference type="InterPro" id="IPR036010">
    <property type="entry name" value="2Fe-2S_ferredoxin-like_sf"/>
</dbReference>
<accession>A0A1J0ADT6</accession>
<dbReference type="Gene3D" id="3.10.20.30">
    <property type="match status" value="1"/>
</dbReference>
<dbReference type="PROSITE" id="PS00197">
    <property type="entry name" value="2FE2S_FER_1"/>
    <property type="match status" value="1"/>
</dbReference>
<dbReference type="CDD" id="cd00207">
    <property type="entry name" value="fer2"/>
    <property type="match status" value="1"/>
</dbReference>
<evidence type="ECO:0000259" key="9">
    <source>
        <dbReference type="PROSITE" id="PS51085"/>
    </source>
</evidence>
<evidence type="ECO:0000256" key="2">
    <source>
        <dbReference type="ARBA" id="ARBA00022448"/>
    </source>
</evidence>
<dbReference type="SUPFAM" id="SSF54292">
    <property type="entry name" value="2Fe-2S ferredoxin-like"/>
    <property type="match status" value="1"/>
</dbReference>
<evidence type="ECO:0000256" key="4">
    <source>
        <dbReference type="ARBA" id="ARBA00022723"/>
    </source>
</evidence>
<dbReference type="PANTHER" id="PTHR43112:SF10">
    <property type="entry name" value="FERREDOXIN C 2, CHLOROPLASTIC"/>
    <property type="match status" value="1"/>
</dbReference>
<evidence type="ECO:0000256" key="5">
    <source>
        <dbReference type="ARBA" id="ARBA00022982"/>
    </source>
</evidence>
<dbReference type="InterPro" id="IPR006058">
    <property type="entry name" value="2Fe2S_fd_BS"/>
</dbReference>
<keyword evidence="4" id="KW-0479">Metal-binding</keyword>
<dbReference type="Proteomes" id="UP000180235">
    <property type="component" value="Chromosome"/>
</dbReference>
<dbReference type="GO" id="GO:0051537">
    <property type="term" value="F:2 iron, 2 sulfur cluster binding"/>
    <property type="evidence" value="ECO:0007669"/>
    <property type="project" value="UniProtKB-KW"/>
</dbReference>
<keyword evidence="7" id="KW-0411">Iron-sulfur</keyword>
<name>A0A1J0ADT6_9CYAN</name>
<protein>
    <submittedName>
        <fullName evidence="10">Ferredoxin (2Fe-2S)</fullName>
    </submittedName>
</protein>
<feature type="domain" description="2Fe-2S ferredoxin-type" evidence="9">
    <location>
        <begin position="5"/>
        <end position="95"/>
    </location>
</feature>
<keyword evidence="5" id="KW-0249">Electron transport</keyword>
<gene>
    <name evidence="10" type="primary">petF-3</name>
    <name evidence="10" type="ORF">GlitD10_1775</name>
</gene>
<dbReference type="Pfam" id="PF00111">
    <property type="entry name" value="Fer2"/>
    <property type="match status" value="1"/>
</dbReference>
<dbReference type="RefSeq" id="WP_071455804.1">
    <property type="nucleotide sequence ID" value="NZ_CP017675.1"/>
</dbReference>
<sequence>MTAAFSVEIRHRGQVTTITAPAEQTILASAAAAGLDLPSSCTAGICTTCAARLLSGTVAQPDAMGLSPALADQGFALLCVAYPRSAITLETEQEDTVYELQFGQFQK</sequence>
<comment type="cofactor">
    <cofactor evidence="8">
        <name>[2Fe-2S] cluster</name>
        <dbReference type="ChEBI" id="CHEBI:190135"/>
    </cofactor>
</comment>
<dbReference type="AlphaFoldDB" id="A0A1J0ADT6"/>
<keyword evidence="6" id="KW-0408">Iron</keyword>
<dbReference type="EMBL" id="CP017675">
    <property type="protein sequence ID" value="APB34101.1"/>
    <property type="molecule type" value="Genomic_DNA"/>
</dbReference>
<evidence type="ECO:0000256" key="6">
    <source>
        <dbReference type="ARBA" id="ARBA00023004"/>
    </source>
</evidence>
<dbReference type="OrthoDB" id="462043at2"/>
<dbReference type="GO" id="GO:0046872">
    <property type="term" value="F:metal ion binding"/>
    <property type="evidence" value="ECO:0007669"/>
    <property type="project" value="UniProtKB-KW"/>
</dbReference>
<keyword evidence="11" id="KW-1185">Reference proteome</keyword>
<dbReference type="InterPro" id="IPR012675">
    <property type="entry name" value="Beta-grasp_dom_sf"/>
</dbReference>
<dbReference type="InterPro" id="IPR001041">
    <property type="entry name" value="2Fe-2S_ferredoxin-type"/>
</dbReference>
<dbReference type="PROSITE" id="PS51085">
    <property type="entry name" value="2FE2S_FER_2"/>
    <property type="match status" value="1"/>
</dbReference>
<evidence type="ECO:0000256" key="1">
    <source>
        <dbReference type="ARBA" id="ARBA00007874"/>
    </source>
</evidence>
<keyword evidence="3" id="KW-0001">2Fe-2S</keyword>
<dbReference type="KEGG" id="glt:GlitD10_1775"/>
<evidence type="ECO:0000256" key="8">
    <source>
        <dbReference type="ARBA" id="ARBA00034078"/>
    </source>
</evidence>
<dbReference type="PANTHER" id="PTHR43112">
    <property type="entry name" value="FERREDOXIN"/>
    <property type="match status" value="1"/>
</dbReference>
<keyword evidence="2" id="KW-0813">Transport</keyword>
<proteinExistence type="inferred from homology"/>